<keyword evidence="2" id="KW-0472">Membrane</keyword>
<evidence type="ECO:0000313" key="5">
    <source>
        <dbReference type="Proteomes" id="UP000465031"/>
    </source>
</evidence>
<feature type="transmembrane region" description="Helical" evidence="2">
    <location>
        <begin position="606"/>
        <end position="626"/>
    </location>
</feature>
<evidence type="ECO:0008006" key="6">
    <source>
        <dbReference type="Google" id="ProtNLM"/>
    </source>
</evidence>
<feature type="compositionally biased region" description="Low complexity" evidence="1">
    <location>
        <begin position="287"/>
        <end position="319"/>
    </location>
</feature>
<feature type="compositionally biased region" description="Low complexity" evidence="1">
    <location>
        <begin position="331"/>
        <end position="340"/>
    </location>
</feature>
<accession>A0AAE6RJQ8</accession>
<feature type="transmembrane region" description="Helical" evidence="2">
    <location>
        <begin position="403"/>
        <end position="425"/>
    </location>
</feature>
<evidence type="ECO:0000313" key="4">
    <source>
        <dbReference type="EMBL" id="QHC55003.1"/>
    </source>
</evidence>
<feature type="signal peptide" evidence="3">
    <location>
        <begin position="1"/>
        <end position="21"/>
    </location>
</feature>
<protein>
    <recommendedName>
        <fullName evidence="6">Bacterial Ig-like domain-containing protein</fullName>
    </recommendedName>
</protein>
<sequence>MLLLVAAVTSVSGLAAPAADAAALAISAPADGVVLTTGSTTVSGTATAGDQVQVGIRGGGDPLCIATTAADGGWSCAVTLKDGPVTLVAVELLAGGGTTSTAVSIGVLSAPVIQSVDGSATSAGSVRGTAYAGASVAAVSDGGASCLATADSSGAWFCQLAPTPAPGSYRVTATQTASFAGSTASPASAPVTLVVDTAAPAAPTLTSPSGGATLPLSGASYSGTGVDGTRAYVYVDRVNTCDAAVSGGAWSCTGGTIAAGTHRVSAIAGDTAGNYSSPSPWVDVTFATSTPTPTGTPTATAPTTPGASPTPTPTSASPAPSSPSPRPTGTPTPGRTNQAAPAPPSTPGTDPAPAPAPAPAPGTQPPVPVPAPDAGSEPGGWSSATGMTTALSAGTPMVSMADWMRSLALALLSLALVVVPARLAAAGRAPRVARTWRLTGRNRAAVEYDDTPETRPVSPSLMVVGMIGCAAGLVLLSGRVDSQPAYLRLLIAVIVAVALVNAVAAGVPAVVARRLGLSAVGVVAAPRALVLVAGAALLSRFAGLDPAFLFGVVIGLVLPHGASTVDRARLATVRVVSLLALAGAAWGASALVTVDGTFGTVLAAEILNATTLVSVGSSVVLLFPVGRPAGRSILQWSPLLWLGLTLLATTMLFVLLTPTITAWRTDGGAGPVVFAVVAFSAVCTSIWAWRRYVE</sequence>
<dbReference type="AlphaFoldDB" id="A0AAE6RJQ8"/>
<dbReference type="InterPro" id="IPR013783">
    <property type="entry name" value="Ig-like_fold"/>
</dbReference>
<feature type="chain" id="PRO_5042207185" description="Bacterial Ig-like domain-containing protein" evidence="3">
    <location>
        <begin position="22"/>
        <end position="694"/>
    </location>
</feature>
<feature type="transmembrane region" description="Helical" evidence="2">
    <location>
        <begin position="668"/>
        <end position="689"/>
    </location>
</feature>
<dbReference type="KEGG" id="rte:GSU10_04680"/>
<dbReference type="EMBL" id="CP047186">
    <property type="protein sequence ID" value="QHC55003.1"/>
    <property type="molecule type" value="Genomic_DNA"/>
</dbReference>
<dbReference type="Gene3D" id="2.60.40.10">
    <property type="entry name" value="Immunoglobulins"/>
    <property type="match status" value="3"/>
</dbReference>
<keyword evidence="2" id="KW-0812">Transmembrane</keyword>
<dbReference type="RefSeq" id="WP_132504526.1">
    <property type="nucleotide sequence ID" value="NZ_CP047186.1"/>
</dbReference>
<dbReference type="Proteomes" id="UP000465031">
    <property type="component" value="Chromosome"/>
</dbReference>
<evidence type="ECO:0000256" key="1">
    <source>
        <dbReference type="SAM" id="MobiDB-lite"/>
    </source>
</evidence>
<feature type="transmembrane region" description="Helical" evidence="2">
    <location>
        <begin position="638"/>
        <end position="656"/>
    </location>
</feature>
<dbReference type="GO" id="GO:0005975">
    <property type="term" value="P:carbohydrate metabolic process"/>
    <property type="evidence" value="ECO:0007669"/>
    <property type="project" value="UniProtKB-ARBA"/>
</dbReference>
<feature type="region of interest" description="Disordered" evidence="1">
    <location>
        <begin position="286"/>
        <end position="381"/>
    </location>
</feature>
<gene>
    <name evidence="4" type="ORF">GSU10_04680</name>
</gene>
<reference evidence="5" key="1">
    <citation type="submission" date="2019-12" db="EMBL/GenBank/DDBJ databases">
        <title>Complete and draft genome sequences of new strains and members of some known species of the genus Rathayibacter isolated from plants.</title>
        <authorList>
            <person name="Tarlachkov S.V."/>
            <person name="Starodumova I.P."/>
            <person name="Dorofeeva L.V."/>
            <person name="Prisyazhnaya N.V."/>
            <person name="Leyn S."/>
            <person name="Zlamal J."/>
            <person name="Elan M."/>
            <person name="Osterman A.L."/>
            <person name="Nadler S."/>
            <person name="Subbotin S.A."/>
            <person name="Evtushenko L.I."/>
        </authorList>
    </citation>
    <scope>NUCLEOTIDE SEQUENCE [LARGE SCALE GENOMIC DNA]</scope>
    <source>
        <strain evidence="5">VKM Ac-2761</strain>
    </source>
</reference>
<feature type="transmembrane region" description="Helical" evidence="2">
    <location>
        <begin position="519"/>
        <end position="541"/>
    </location>
</feature>
<name>A0AAE6RJQ8_9MICO</name>
<keyword evidence="3" id="KW-0732">Signal</keyword>
<feature type="compositionally biased region" description="Pro residues" evidence="1">
    <location>
        <begin position="341"/>
        <end position="371"/>
    </location>
</feature>
<feature type="transmembrane region" description="Helical" evidence="2">
    <location>
        <begin position="547"/>
        <end position="563"/>
    </location>
</feature>
<feature type="transmembrane region" description="Helical" evidence="2">
    <location>
        <begin position="461"/>
        <end position="480"/>
    </location>
</feature>
<keyword evidence="2" id="KW-1133">Transmembrane helix</keyword>
<feature type="compositionally biased region" description="Pro residues" evidence="1">
    <location>
        <begin position="320"/>
        <end position="330"/>
    </location>
</feature>
<evidence type="ECO:0000256" key="2">
    <source>
        <dbReference type="SAM" id="Phobius"/>
    </source>
</evidence>
<evidence type="ECO:0000256" key="3">
    <source>
        <dbReference type="SAM" id="SignalP"/>
    </source>
</evidence>
<feature type="transmembrane region" description="Helical" evidence="2">
    <location>
        <begin position="575"/>
        <end position="594"/>
    </location>
</feature>
<feature type="transmembrane region" description="Helical" evidence="2">
    <location>
        <begin position="486"/>
        <end position="512"/>
    </location>
</feature>
<organism evidence="4 5">
    <name type="scientific">Rathayibacter tanaceti</name>
    <dbReference type="NCBI Taxonomy" id="1671680"/>
    <lineage>
        <taxon>Bacteria</taxon>
        <taxon>Bacillati</taxon>
        <taxon>Actinomycetota</taxon>
        <taxon>Actinomycetes</taxon>
        <taxon>Micrococcales</taxon>
        <taxon>Microbacteriaceae</taxon>
        <taxon>Rathayibacter</taxon>
    </lineage>
</organism>
<proteinExistence type="predicted"/>